<feature type="chain" id="PRO_5046622066" evidence="2">
    <location>
        <begin position="19"/>
        <end position="179"/>
    </location>
</feature>
<accession>A0ABR4CP76</accession>
<keyword evidence="2" id="KW-0732">Signal</keyword>
<evidence type="ECO:0000313" key="3">
    <source>
        <dbReference type="EMBL" id="KAL2071715.1"/>
    </source>
</evidence>
<feature type="signal peptide" evidence="2">
    <location>
        <begin position="1"/>
        <end position="18"/>
    </location>
</feature>
<sequence length="179" mass="19309">MRSTIFMLVLSILAVAKADHVNINIDTNTNTNNNKQHVLSPTGGDDDSPPTDPSISYPTNCPAFTPPDAKRTRWITFYKDDGTKEEVCVTVGAFCADDADCEKSAFLDNECPAGATFSPELAFCDGYRCVAEERAGKEDVGKSCDCLQGCYMGVDGKVEEGEVSLVCGDKGKCVKNEKK</sequence>
<comment type="caution">
    <text evidence="3">The sequence shown here is derived from an EMBL/GenBank/DDBJ whole genome shotgun (WGS) entry which is preliminary data.</text>
</comment>
<dbReference type="EMBL" id="JAZHXI010000005">
    <property type="protein sequence ID" value="KAL2071715.1"/>
    <property type="molecule type" value="Genomic_DNA"/>
</dbReference>
<gene>
    <name evidence="3" type="ORF">VTL71DRAFT_12950</name>
</gene>
<proteinExistence type="predicted"/>
<feature type="region of interest" description="Disordered" evidence="1">
    <location>
        <begin position="29"/>
        <end position="54"/>
    </location>
</feature>
<evidence type="ECO:0000256" key="1">
    <source>
        <dbReference type="SAM" id="MobiDB-lite"/>
    </source>
</evidence>
<dbReference type="Proteomes" id="UP001595075">
    <property type="component" value="Unassembled WGS sequence"/>
</dbReference>
<evidence type="ECO:0000256" key="2">
    <source>
        <dbReference type="SAM" id="SignalP"/>
    </source>
</evidence>
<protein>
    <submittedName>
        <fullName evidence="3">Uncharacterized protein</fullName>
    </submittedName>
</protein>
<keyword evidence="4" id="KW-1185">Reference proteome</keyword>
<evidence type="ECO:0000313" key="4">
    <source>
        <dbReference type="Proteomes" id="UP001595075"/>
    </source>
</evidence>
<organism evidence="3 4">
    <name type="scientific">Oculimacula yallundae</name>
    <dbReference type="NCBI Taxonomy" id="86028"/>
    <lineage>
        <taxon>Eukaryota</taxon>
        <taxon>Fungi</taxon>
        <taxon>Dikarya</taxon>
        <taxon>Ascomycota</taxon>
        <taxon>Pezizomycotina</taxon>
        <taxon>Leotiomycetes</taxon>
        <taxon>Helotiales</taxon>
        <taxon>Ploettnerulaceae</taxon>
        <taxon>Oculimacula</taxon>
    </lineage>
</organism>
<reference evidence="3 4" key="1">
    <citation type="journal article" date="2024" name="Commun. Biol.">
        <title>Comparative genomic analysis of thermophilic fungi reveals convergent evolutionary adaptations and gene losses.</title>
        <authorList>
            <person name="Steindorff A.S."/>
            <person name="Aguilar-Pontes M.V."/>
            <person name="Robinson A.J."/>
            <person name="Andreopoulos B."/>
            <person name="LaButti K."/>
            <person name="Kuo A."/>
            <person name="Mondo S."/>
            <person name="Riley R."/>
            <person name="Otillar R."/>
            <person name="Haridas S."/>
            <person name="Lipzen A."/>
            <person name="Grimwood J."/>
            <person name="Schmutz J."/>
            <person name="Clum A."/>
            <person name="Reid I.D."/>
            <person name="Moisan M.C."/>
            <person name="Butler G."/>
            <person name="Nguyen T.T.M."/>
            <person name="Dewar K."/>
            <person name="Conant G."/>
            <person name="Drula E."/>
            <person name="Henrissat B."/>
            <person name="Hansel C."/>
            <person name="Singer S."/>
            <person name="Hutchinson M.I."/>
            <person name="de Vries R.P."/>
            <person name="Natvig D.O."/>
            <person name="Powell A.J."/>
            <person name="Tsang A."/>
            <person name="Grigoriev I.V."/>
        </authorList>
    </citation>
    <scope>NUCLEOTIDE SEQUENCE [LARGE SCALE GENOMIC DNA]</scope>
    <source>
        <strain evidence="3 4">CBS 494.80</strain>
    </source>
</reference>
<name>A0ABR4CP76_9HELO</name>